<dbReference type="InterPro" id="IPR050546">
    <property type="entry name" value="Glycosyl_Hydrlase_16"/>
</dbReference>
<dbReference type="AlphaFoldDB" id="Q0V2H7"/>
<dbReference type="GeneID" id="5969259"/>
<feature type="chain" id="PRO_5004178425" description="GH16 domain-containing protein" evidence="2">
    <location>
        <begin position="19"/>
        <end position="832"/>
    </location>
</feature>
<dbReference type="InterPro" id="IPR013320">
    <property type="entry name" value="ConA-like_dom_sf"/>
</dbReference>
<dbReference type="VEuPathDB" id="FungiDB:JI435_301130"/>
<feature type="region of interest" description="Disordered" evidence="1">
    <location>
        <begin position="466"/>
        <end position="499"/>
    </location>
</feature>
<evidence type="ECO:0000313" key="5">
    <source>
        <dbReference type="Proteomes" id="UP000001055"/>
    </source>
</evidence>
<dbReference type="CDD" id="cd02182">
    <property type="entry name" value="GH16_Strep_laminarinase_like"/>
    <property type="match status" value="1"/>
</dbReference>
<sequence>MLLKTIAVVAAGCILSQAAVPKIPGFSLTWADDFDGGVDCLPSSENWIIDTGTSYPGGPANWGTQEIQTYTDSPANLNLTGDGSLRITPLRHGNNSWTSARIETQRTDFQAKAGGKMRISARIQMPDVTGEAAAGYWPAFWSLGDTYRGNYQNWPMIGEYDIMENVNGVNQVWGVLHCGTAPGGPCKEFTGLPATKRCPGSPCQGNYHIYTIEVDRSCKPEKLSWSVDDICYHTVTENDIGNKTWEQAVHHGHFLLLNVAMGGAFPNGNRNSTDYLATAKPVSGYKQQERYSVFDLGFAPSLLHHRRGTEIPIYTTTALSFPRAMDPFFDSGDGVAVSQPYHSKHIHDVARSNSISSSASVTTNSRTACSSTITCASTHSTCPTITVAHRSPPPLPKDSMAVYYHYDEQGNLQSTTAYDPLMQQGAGSFDPEHYLQRGDVVGAYLARRDAKYPASAIPRTYDPLRSGLDADGRDQLATYGNQSAGGVRHETEDERNDSYDMQPDKLSLHAGIEDSDGLVAQAGQYHPYPNPEDIRHLHTLHSLLPWIHPERRLNALSGAAVDIIEEDTKTVLAHDVPKKVLVLLLGRNVVTKFIGTVGIRKNDRFDGFQKIQKMFIPRGISSIAAMRILLAWLMRACRFYNLSMIRQFNVPHSLFAASTLAQTLTLFGLHKDALRVDQAISQGHFVRPIYADELEQLWNCLGRYNRYTYAAIKVVGERLRAYEQTGASKEFRKPKEMLELLNSHPDLDALVRDAALNEQHRPSFSTEWCGPARDSQDSQRVFNGYPARGPGRTLPSKPPGVVVLEQDAILENSDVPKKGRKVGILRILPARI</sequence>
<feature type="signal peptide" evidence="2">
    <location>
        <begin position="1"/>
        <end position="18"/>
    </location>
</feature>
<dbReference type="HOGENOM" id="CLU_341025_0_0_1"/>
<proteinExistence type="predicted"/>
<dbReference type="SUPFAM" id="SSF49899">
    <property type="entry name" value="Concanavalin A-like lectins/glucanases"/>
    <property type="match status" value="1"/>
</dbReference>
<dbReference type="InParanoid" id="Q0V2H7"/>
<dbReference type="Proteomes" id="UP000001055">
    <property type="component" value="Unassembled WGS sequence"/>
</dbReference>
<feature type="domain" description="GH16" evidence="3">
    <location>
        <begin position="28"/>
        <end position="284"/>
    </location>
</feature>
<dbReference type="RefSeq" id="XP_001792414.1">
    <property type="nucleotide sequence ID" value="XM_001792362.1"/>
</dbReference>
<dbReference type="KEGG" id="pno:SNOG_01787"/>
<feature type="compositionally biased region" description="Basic and acidic residues" evidence="1">
    <location>
        <begin position="487"/>
        <end position="499"/>
    </location>
</feature>
<protein>
    <recommendedName>
        <fullName evidence="3">GH16 domain-containing protein</fullName>
    </recommendedName>
</protein>
<dbReference type="eggNOG" id="ENOG502RS24">
    <property type="taxonomic scope" value="Eukaryota"/>
</dbReference>
<evidence type="ECO:0000256" key="1">
    <source>
        <dbReference type="SAM" id="MobiDB-lite"/>
    </source>
</evidence>
<keyword evidence="2" id="KW-0732">Signal</keyword>
<organism evidence="4 5">
    <name type="scientific">Phaeosphaeria nodorum (strain SN15 / ATCC MYA-4574 / FGSC 10173)</name>
    <name type="common">Glume blotch fungus</name>
    <name type="synonym">Parastagonospora nodorum</name>
    <dbReference type="NCBI Taxonomy" id="321614"/>
    <lineage>
        <taxon>Eukaryota</taxon>
        <taxon>Fungi</taxon>
        <taxon>Dikarya</taxon>
        <taxon>Ascomycota</taxon>
        <taxon>Pezizomycotina</taxon>
        <taxon>Dothideomycetes</taxon>
        <taxon>Pleosporomycetidae</taxon>
        <taxon>Pleosporales</taxon>
        <taxon>Pleosporineae</taxon>
        <taxon>Phaeosphaeriaceae</taxon>
        <taxon>Parastagonospora</taxon>
    </lineage>
</organism>
<dbReference type="GO" id="GO:0005975">
    <property type="term" value="P:carbohydrate metabolic process"/>
    <property type="evidence" value="ECO:0007669"/>
    <property type="project" value="InterPro"/>
</dbReference>
<dbReference type="GO" id="GO:0005576">
    <property type="term" value="C:extracellular region"/>
    <property type="evidence" value="ECO:0000318"/>
    <property type="project" value="GO_Central"/>
</dbReference>
<dbReference type="PANTHER" id="PTHR10963">
    <property type="entry name" value="GLYCOSYL HYDROLASE-RELATED"/>
    <property type="match status" value="1"/>
</dbReference>
<name>Q0V2H7_PHANO</name>
<dbReference type="EMBL" id="CH445326">
    <property type="protein sequence ID" value="EAT91436.2"/>
    <property type="molecule type" value="Genomic_DNA"/>
</dbReference>
<dbReference type="STRING" id="321614.Q0V2H7"/>
<dbReference type="Gene3D" id="2.60.120.200">
    <property type="match status" value="1"/>
</dbReference>
<dbReference type="PANTHER" id="PTHR10963:SF60">
    <property type="entry name" value="GRAM-NEGATIVE BACTERIA-BINDING PROTEIN 1-RELATED"/>
    <property type="match status" value="1"/>
</dbReference>
<reference evidence="5" key="1">
    <citation type="journal article" date="2007" name="Plant Cell">
        <title>Dothideomycete-plant interactions illuminated by genome sequencing and EST analysis of the wheat pathogen Stagonospora nodorum.</title>
        <authorList>
            <person name="Hane J.K."/>
            <person name="Lowe R.G."/>
            <person name="Solomon P.S."/>
            <person name="Tan K.C."/>
            <person name="Schoch C.L."/>
            <person name="Spatafora J.W."/>
            <person name="Crous P.W."/>
            <person name="Kodira C."/>
            <person name="Birren B.W."/>
            <person name="Galagan J.E."/>
            <person name="Torriani S.F."/>
            <person name="McDonald B.A."/>
            <person name="Oliver R.P."/>
        </authorList>
    </citation>
    <scope>NUCLEOTIDE SEQUENCE [LARGE SCALE GENOMIC DNA]</scope>
    <source>
        <strain evidence="5">SN15 / ATCC MYA-4574 / FGSC 10173</strain>
    </source>
</reference>
<dbReference type="PROSITE" id="PS51762">
    <property type="entry name" value="GH16_2"/>
    <property type="match status" value="1"/>
</dbReference>
<dbReference type="VEuPathDB" id="FungiDB:JI435_017870"/>
<dbReference type="InterPro" id="IPR000757">
    <property type="entry name" value="Beta-glucanase-like"/>
</dbReference>
<gene>
    <name evidence="4" type="ORF">SNOG_01787</name>
</gene>
<evidence type="ECO:0000259" key="3">
    <source>
        <dbReference type="PROSITE" id="PS51762"/>
    </source>
</evidence>
<evidence type="ECO:0000256" key="2">
    <source>
        <dbReference type="SAM" id="SignalP"/>
    </source>
</evidence>
<accession>Q0V2H7</accession>
<dbReference type="GO" id="GO:0004553">
    <property type="term" value="F:hydrolase activity, hydrolyzing O-glycosyl compounds"/>
    <property type="evidence" value="ECO:0007669"/>
    <property type="project" value="InterPro"/>
</dbReference>
<evidence type="ECO:0000313" key="4">
    <source>
        <dbReference type="EMBL" id="EAT91436.2"/>
    </source>
</evidence>